<dbReference type="EMBL" id="FYDG01000011">
    <property type="protein sequence ID" value="SNB79666.1"/>
    <property type="molecule type" value="Genomic_DNA"/>
</dbReference>
<keyword evidence="3" id="KW-1185">Reference proteome</keyword>
<organism evidence="2 3">
    <name type="scientific">Rhodoblastus acidophilus</name>
    <name type="common">Rhodopseudomonas acidophila</name>
    <dbReference type="NCBI Taxonomy" id="1074"/>
    <lineage>
        <taxon>Bacteria</taxon>
        <taxon>Pseudomonadati</taxon>
        <taxon>Pseudomonadota</taxon>
        <taxon>Alphaproteobacteria</taxon>
        <taxon>Hyphomicrobiales</taxon>
        <taxon>Rhodoblastaceae</taxon>
        <taxon>Rhodoblastus</taxon>
    </lineage>
</organism>
<feature type="signal peptide" evidence="1">
    <location>
        <begin position="1"/>
        <end position="21"/>
    </location>
</feature>
<reference evidence="3" key="1">
    <citation type="submission" date="2017-06" db="EMBL/GenBank/DDBJ databases">
        <authorList>
            <person name="Varghese N."/>
            <person name="Submissions S."/>
        </authorList>
    </citation>
    <scope>NUCLEOTIDE SEQUENCE [LARGE SCALE GENOMIC DNA]</scope>
    <source>
        <strain evidence="3">DSM 137</strain>
    </source>
</reference>
<accession>A0A212S3J3</accession>
<evidence type="ECO:0008006" key="4">
    <source>
        <dbReference type="Google" id="ProtNLM"/>
    </source>
</evidence>
<sequence>MRRFLAIVPLFLAALLAQVYAPVGASLAMGAAGPGLAPICASHATPDQNQPKAPDACCDLCAFVSSGAAPVPPVAAPFAFQRAEPHRVVWVFRTLRGFGDARRGAAQARAPPFAS</sequence>
<proteinExistence type="predicted"/>
<dbReference type="AlphaFoldDB" id="A0A212S3J3"/>
<protein>
    <recommendedName>
        <fullName evidence="4">DUF2946 domain-containing protein</fullName>
    </recommendedName>
</protein>
<evidence type="ECO:0000256" key="1">
    <source>
        <dbReference type="SAM" id="SignalP"/>
    </source>
</evidence>
<evidence type="ECO:0000313" key="2">
    <source>
        <dbReference type="EMBL" id="SNB79666.1"/>
    </source>
</evidence>
<dbReference type="InterPro" id="IPR021333">
    <property type="entry name" value="DUF2946"/>
</dbReference>
<name>A0A212S3J3_RHOAC</name>
<gene>
    <name evidence="2" type="ORF">SAMN06265338_11190</name>
</gene>
<feature type="chain" id="PRO_5013120974" description="DUF2946 domain-containing protein" evidence="1">
    <location>
        <begin position="22"/>
        <end position="115"/>
    </location>
</feature>
<dbReference type="Pfam" id="PF11162">
    <property type="entry name" value="DUF2946"/>
    <property type="match status" value="1"/>
</dbReference>
<dbReference type="Proteomes" id="UP000198418">
    <property type="component" value="Unassembled WGS sequence"/>
</dbReference>
<keyword evidence="1" id="KW-0732">Signal</keyword>
<dbReference type="RefSeq" id="WP_088521854.1">
    <property type="nucleotide sequence ID" value="NZ_FYDG01000011.1"/>
</dbReference>
<evidence type="ECO:0000313" key="3">
    <source>
        <dbReference type="Proteomes" id="UP000198418"/>
    </source>
</evidence>